<dbReference type="InterPro" id="IPR036291">
    <property type="entry name" value="NAD(P)-bd_dom_sf"/>
</dbReference>
<evidence type="ECO:0000256" key="3">
    <source>
        <dbReference type="ARBA" id="ARBA00023027"/>
    </source>
</evidence>
<dbReference type="PRINTS" id="PR00080">
    <property type="entry name" value="SDRFAMILY"/>
</dbReference>
<reference evidence="4 5" key="1">
    <citation type="submission" date="2024-01" db="EMBL/GenBank/DDBJ databases">
        <title>The diversity of rhizobia nodulating Mimosa spp. in eleven states of Brazil covering several biomes is determined by host plant, location, and edaphic factors.</title>
        <authorList>
            <person name="Rouws L."/>
            <person name="Barauna A."/>
            <person name="Beukes C."/>
            <person name="De Faria S.M."/>
            <person name="Gross E."/>
            <person name="Dos Reis Junior F.B."/>
            <person name="Simon M."/>
            <person name="Maluk M."/>
            <person name="Odee D.W."/>
            <person name="Kenicer G."/>
            <person name="Young J.P.W."/>
            <person name="Reis V.M."/>
            <person name="Zilli J."/>
            <person name="James E.K."/>
        </authorList>
    </citation>
    <scope>NUCLEOTIDE SEQUENCE [LARGE SCALE GENOMIC DNA]</scope>
    <source>
        <strain evidence="4 5">JPY164</strain>
    </source>
</reference>
<organism evidence="4 5">
    <name type="scientific">Paraburkholderia guartelaensis</name>
    <dbReference type="NCBI Taxonomy" id="2546446"/>
    <lineage>
        <taxon>Bacteria</taxon>
        <taxon>Pseudomonadati</taxon>
        <taxon>Pseudomonadota</taxon>
        <taxon>Betaproteobacteria</taxon>
        <taxon>Burkholderiales</taxon>
        <taxon>Burkholderiaceae</taxon>
        <taxon>Paraburkholderia</taxon>
    </lineage>
</organism>
<comment type="caution">
    <text evidence="4">The sequence shown here is derived from an EMBL/GenBank/DDBJ whole genome shotgun (WGS) entry which is preliminary data.</text>
</comment>
<dbReference type="PANTHER" id="PTHR43477">
    <property type="entry name" value="DIHYDROANTICAPSIN 7-DEHYDROGENASE"/>
    <property type="match status" value="1"/>
</dbReference>
<comment type="similarity">
    <text evidence="1">Belongs to the short-chain dehydrogenases/reductases (SDR) family.</text>
</comment>
<dbReference type="Proteomes" id="UP001390669">
    <property type="component" value="Unassembled WGS sequence"/>
</dbReference>
<dbReference type="CDD" id="cd05368">
    <property type="entry name" value="DHRS6_like_SDR_c"/>
    <property type="match status" value="1"/>
</dbReference>
<evidence type="ECO:0000313" key="5">
    <source>
        <dbReference type="Proteomes" id="UP001390669"/>
    </source>
</evidence>
<keyword evidence="2" id="KW-0560">Oxidoreductase</keyword>
<name>A0ABU9S6P7_9BURK</name>
<dbReference type="SUPFAM" id="SSF51735">
    <property type="entry name" value="NAD(P)-binding Rossmann-fold domains"/>
    <property type="match status" value="1"/>
</dbReference>
<accession>A0ABU9S6P7</accession>
<evidence type="ECO:0000256" key="2">
    <source>
        <dbReference type="ARBA" id="ARBA00023002"/>
    </source>
</evidence>
<dbReference type="PANTHER" id="PTHR43477:SF4">
    <property type="entry name" value="DEHYDROGENASE_REDUCTASE SDR FAMILY MEMBER 6"/>
    <property type="match status" value="1"/>
</dbReference>
<dbReference type="InterPro" id="IPR051122">
    <property type="entry name" value="SDR_DHRS6-like"/>
</dbReference>
<proteinExistence type="inferred from homology"/>
<dbReference type="Pfam" id="PF13561">
    <property type="entry name" value="adh_short_C2"/>
    <property type="match status" value="1"/>
</dbReference>
<dbReference type="PRINTS" id="PR00081">
    <property type="entry name" value="GDHRDH"/>
</dbReference>
<dbReference type="Gene3D" id="3.40.50.720">
    <property type="entry name" value="NAD(P)-binding Rossmann-like Domain"/>
    <property type="match status" value="1"/>
</dbReference>
<dbReference type="InterPro" id="IPR020904">
    <property type="entry name" value="Sc_DH/Rdtase_CS"/>
</dbReference>
<dbReference type="InterPro" id="IPR002347">
    <property type="entry name" value="SDR_fam"/>
</dbReference>
<keyword evidence="3" id="KW-0520">NAD</keyword>
<sequence>MVQRLAGKTALITAAGQGIGYAAAELFAREGARVIATDLRIDALAALPVEARKLDVLDGAAITALAQELGAIDVLFNCAGFVHAGSILEASEEDWDFAFDLNAKAMYRTIRAFLPGMLAKGGGSIINMSSAASSVKGVPNRFVYGASKAAVIGLTKAVAADFVTRGVRCNAICPGTVSSPSLEERIAAQAAAQGTSVDAARAAFVARQPMGRVGKPEEIAALALYLASDESGFTTGQAHVIDGGWSN</sequence>
<keyword evidence="5" id="KW-1185">Reference proteome</keyword>
<dbReference type="RefSeq" id="WP_069261439.1">
    <property type="nucleotide sequence ID" value="NZ_JAYMRW010000002.1"/>
</dbReference>
<dbReference type="EMBL" id="JAYMRW010000002">
    <property type="protein sequence ID" value="MEM5446933.1"/>
    <property type="molecule type" value="Genomic_DNA"/>
</dbReference>
<evidence type="ECO:0000313" key="4">
    <source>
        <dbReference type="EMBL" id="MEM5446933.1"/>
    </source>
</evidence>
<evidence type="ECO:0000256" key="1">
    <source>
        <dbReference type="ARBA" id="ARBA00006484"/>
    </source>
</evidence>
<gene>
    <name evidence="4" type="ORF">VSR33_05450</name>
</gene>
<dbReference type="PROSITE" id="PS00061">
    <property type="entry name" value="ADH_SHORT"/>
    <property type="match status" value="1"/>
</dbReference>
<protein>
    <submittedName>
        <fullName evidence="4">SDR family oxidoreductase</fullName>
    </submittedName>
</protein>